<dbReference type="KEGG" id="slom:PXH66_05475"/>
<dbReference type="RefSeq" id="WP_330927904.1">
    <property type="nucleotide sequence ID" value="NZ_CP119075.1"/>
</dbReference>
<dbReference type="NCBIfam" id="TIGR04137">
    <property type="entry name" value="Chlam_Ver_rRNA"/>
    <property type="match status" value="1"/>
</dbReference>
<dbReference type="InterPro" id="IPR026405">
    <property type="entry name" value="Chlam/Ver/Plancto_rRNA"/>
</dbReference>
<organism evidence="1 2">
    <name type="scientific">Synoicihabitans lomoniglobus</name>
    <dbReference type="NCBI Taxonomy" id="2909285"/>
    <lineage>
        <taxon>Bacteria</taxon>
        <taxon>Pseudomonadati</taxon>
        <taxon>Verrucomicrobiota</taxon>
        <taxon>Opitutia</taxon>
        <taxon>Opitutales</taxon>
        <taxon>Opitutaceae</taxon>
        <taxon>Synoicihabitans</taxon>
    </lineage>
</organism>
<evidence type="ECO:0000313" key="1">
    <source>
        <dbReference type="EMBL" id="WED66296.1"/>
    </source>
</evidence>
<keyword evidence="2" id="KW-1185">Reference proteome</keyword>
<dbReference type="EMBL" id="CP119075">
    <property type="protein sequence ID" value="WED66296.1"/>
    <property type="molecule type" value="Genomic_DNA"/>
</dbReference>
<gene>
    <name evidence="1" type="ORF">PXH66_05475</name>
</gene>
<accession>A0AAF0CQN9</accession>
<reference evidence="1" key="1">
    <citation type="submission" date="2023-03" db="EMBL/GenBank/DDBJ databases">
        <title>Lomoglobus Profundus gen. nov., sp. nov., a novel member of the phylum Verrucomicrobia, isolated from deep-marine sediment of South China Sea.</title>
        <authorList>
            <person name="Ahmad T."/>
            <person name="Ishaq S.E."/>
            <person name="Wang F."/>
        </authorList>
    </citation>
    <scope>NUCLEOTIDE SEQUENCE</scope>
    <source>
        <strain evidence="1">LMO-M01</strain>
    </source>
</reference>
<name>A0AAF0CQN9_9BACT</name>
<dbReference type="AlphaFoldDB" id="A0AAF0CQN9"/>
<dbReference type="Proteomes" id="UP001218638">
    <property type="component" value="Chromosome"/>
</dbReference>
<proteinExistence type="predicted"/>
<evidence type="ECO:0000313" key="2">
    <source>
        <dbReference type="Proteomes" id="UP001218638"/>
    </source>
</evidence>
<protein>
    <submittedName>
        <fullName evidence="1">Small basic protein</fullName>
    </submittedName>
</protein>
<sequence>MSQHKSLQGPRGLVVKRNVLKRFERVELLKKRGQWKEGDRVVGLKKTEPAI</sequence>